<dbReference type="InterPro" id="IPR003593">
    <property type="entry name" value="AAA+_ATPase"/>
</dbReference>
<keyword evidence="9" id="KW-1185">Reference proteome</keyword>
<comment type="caution">
    <text evidence="8">The sequence shown here is derived from an EMBL/GenBank/DDBJ whole genome shotgun (WGS) entry which is preliminary data.</text>
</comment>
<accession>Q0EZM6</accession>
<evidence type="ECO:0000256" key="2">
    <source>
        <dbReference type="ARBA" id="ARBA00022840"/>
    </source>
</evidence>
<dbReference type="eggNOG" id="COG2204">
    <property type="taxonomic scope" value="Bacteria"/>
</dbReference>
<name>Q0EZM6_9PROT</name>
<evidence type="ECO:0000313" key="8">
    <source>
        <dbReference type="EMBL" id="EAU54678.1"/>
    </source>
</evidence>
<keyword evidence="4" id="KW-0804">Transcription</keyword>
<evidence type="ECO:0000256" key="5">
    <source>
        <dbReference type="PROSITE-ProRule" id="PRU00169"/>
    </source>
</evidence>
<keyword evidence="5" id="KW-0597">Phosphoprotein</keyword>
<dbReference type="GO" id="GO:0000160">
    <property type="term" value="P:phosphorelay signal transduction system"/>
    <property type="evidence" value="ECO:0007669"/>
    <property type="project" value="InterPro"/>
</dbReference>
<dbReference type="SUPFAM" id="SSF52540">
    <property type="entry name" value="P-loop containing nucleoside triphosphate hydrolases"/>
    <property type="match status" value="1"/>
</dbReference>
<gene>
    <name evidence="8" type="ORF">SPV1_13879</name>
</gene>
<dbReference type="Proteomes" id="UP000005297">
    <property type="component" value="Unassembled WGS sequence"/>
</dbReference>
<dbReference type="InterPro" id="IPR027417">
    <property type="entry name" value="P-loop_NTPase"/>
</dbReference>
<dbReference type="SUPFAM" id="SSF52172">
    <property type="entry name" value="CheY-like"/>
    <property type="match status" value="1"/>
</dbReference>
<dbReference type="CDD" id="cd00009">
    <property type="entry name" value="AAA"/>
    <property type="match status" value="1"/>
</dbReference>
<dbReference type="PROSITE" id="PS50045">
    <property type="entry name" value="SIGMA54_INTERACT_4"/>
    <property type="match status" value="1"/>
</dbReference>
<protein>
    <submittedName>
        <fullName evidence="8">Helix-turn-helix, Fis-type</fullName>
    </submittedName>
</protein>
<dbReference type="InParanoid" id="Q0EZM6"/>
<organism evidence="8 9">
    <name type="scientific">Mariprofundus ferrooxydans PV-1</name>
    <dbReference type="NCBI Taxonomy" id="314345"/>
    <lineage>
        <taxon>Bacteria</taxon>
        <taxon>Pseudomonadati</taxon>
        <taxon>Pseudomonadota</taxon>
        <taxon>Candidatius Mariprofundia</taxon>
        <taxon>Mariprofundales</taxon>
        <taxon>Mariprofundaceae</taxon>
        <taxon>Mariprofundus</taxon>
    </lineage>
</organism>
<feature type="domain" description="Sigma-54 factor interaction" evidence="6">
    <location>
        <begin position="148"/>
        <end position="373"/>
    </location>
</feature>
<reference evidence="8 9" key="1">
    <citation type="submission" date="2006-09" db="EMBL/GenBank/DDBJ databases">
        <authorList>
            <person name="Emerson D."/>
            <person name="Ferriera S."/>
            <person name="Johnson J."/>
            <person name="Kravitz S."/>
            <person name="Halpern A."/>
            <person name="Remington K."/>
            <person name="Beeson K."/>
            <person name="Tran B."/>
            <person name="Rogers Y.-H."/>
            <person name="Friedman R."/>
            <person name="Venter J.C."/>
        </authorList>
    </citation>
    <scope>NUCLEOTIDE SEQUENCE [LARGE SCALE GENOMIC DNA]</scope>
    <source>
        <strain evidence="8 9">PV-1</strain>
    </source>
</reference>
<dbReference type="Pfam" id="PF02954">
    <property type="entry name" value="HTH_8"/>
    <property type="match status" value="1"/>
</dbReference>
<evidence type="ECO:0000256" key="1">
    <source>
        <dbReference type="ARBA" id="ARBA00022741"/>
    </source>
</evidence>
<dbReference type="InterPro" id="IPR011006">
    <property type="entry name" value="CheY-like_superfamily"/>
</dbReference>
<dbReference type="PRINTS" id="PR01590">
    <property type="entry name" value="HTHFIS"/>
</dbReference>
<dbReference type="HOGENOM" id="CLU_000445_0_6_0"/>
<dbReference type="RefSeq" id="WP_009850288.1">
    <property type="nucleotide sequence ID" value="NZ_DS022294.1"/>
</dbReference>
<keyword evidence="1" id="KW-0547">Nucleotide-binding</keyword>
<dbReference type="Gene3D" id="1.10.10.60">
    <property type="entry name" value="Homeodomain-like"/>
    <property type="match status" value="1"/>
</dbReference>
<dbReference type="PANTHER" id="PTHR32071:SF57">
    <property type="entry name" value="C4-DICARBOXYLATE TRANSPORT TRANSCRIPTIONAL REGULATORY PROTEIN DCTD"/>
    <property type="match status" value="1"/>
</dbReference>
<dbReference type="InterPro" id="IPR058031">
    <property type="entry name" value="AAA_lid_NorR"/>
</dbReference>
<evidence type="ECO:0000259" key="6">
    <source>
        <dbReference type="PROSITE" id="PS50045"/>
    </source>
</evidence>
<dbReference type="STRING" id="314344.AL013_10295"/>
<keyword evidence="3" id="KW-0805">Transcription regulation</keyword>
<dbReference type="GO" id="GO:0005524">
    <property type="term" value="F:ATP binding"/>
    <property type="evidence" value="ECO:0007669"/>
    <property type="project" value="UniProtKB-KW"/>
</dbReference>
<dbReference type="SMART" id="SM00448">
    <property type="entry name" value="REC"/>
    <property type="match status" value="1"/>
</dbReference>
<dbReference type="SUPFAM" id="SSF46689">
    <property type="entry name" value="Homeodomain-like"/>
    <property type="match status" value="1"/>
</dbReference>
<dbReference type="PANTHER" id="PTHR32071">
    <property type="entry name" value="TRANSCRIPTIONAL REGULATORY PROTEIN"/>
    <property type="match status" value="1"/>
</dbReference>
<dbReference type="GO" id="GO:0006355">
    <property type="term" value="P:regulation of DNA-templated transcription"/>
    <property type="evidence" value="ECO:0007669"/>
    <property type="project" value="InterPro"/>
</dbReference>
<keyword evidence="2" id="KW-0067">ATP-binding</keyword>
<feature type="modified residue" description="4-aspartylphosphate" evidence="5">
    <location>
        <position position="52"/>
    </location>
</feature>
<evidence type="ECO:0000259" key="7">
    <source>
        <dbReference type="PROSITE" id="PS50110"/>
    </source>
</evidence>
<dbReference type="InterPro" id="IPR009057">
    <property type="entry name" value="Homeodomain-like_sf"/>
</dbReference>
<dbReference type="Pfam" id="PF00158">
    <property type="entry name" value="Sigma54_activat"/>
    <property type="match status" value="1"/>
</dbReference>
<dbReference type="SMART" id="SM00382">
    <property type="entry name" value="AAA"/>
    <property type="match status" value="1"/>
</dbReference>
<dbReference type="InterPro" id="IPR002078">
    <property type="entry name" value="Sigma_54_int"/>
</dbReference>
<dbReference type="PROSITE" id="PS50110">
    <property type="entry name" value="RESPONSE_REGULATORY"/>
    <property type="match status" value="1"/>
</dbReference>
<dbReference type="EMBL" id="AATS01000006">
    <property type="protein sequence ID" value="EAU54678.1"/>
    <property type="molecule type" value="Genomic_DNA"/>
</dbReference>
<dbReference type="Gene3D" id="1.10.8.60">
    <property type="match status" value="1"/>
</dbReference>
<proteinExistence type="predicted"/>
<dbReference type="GO" id="GO:0043565">
    <property type="term" value="F:sequence-specific DNA binding"/>
    <property type="evidence" value="ECO:0007669"/>
    <property type="project" value="InterPro"/>
</dbReference>
<dbReference type="InterPro" id="IPR001789">
    <property type="entry name" value="Sig_transdc_resp-reg_receiver"/>
</dbReference>
<dbReference type="Pfam" id="PF25601">
    <property type="entry name" value="AAA_lid_14"/>
    <property type="match status" value="1"/>
</dbReference>
<dbReference type="Gene3D" id="3.40.50.300">
    <property type="entry name" value="P-loop containing nucleotide triphosphate hydrolases"/>
    <property type="match status" value="1"/>
</dbReference>
<dbReference type="FunFam" id="3.40.50.300:FF:000006">
    <property type="entry name" value="DNA-binding transcriptional regulator NtrC"/>
    <property type="match status" value="1"/>
</dbReference>
<feature type="domain" description="Response regulatory" evidence="7">
    <location>
        <begin position="3"/>
        <end position="118"/>
    </location>
</feature>
<evidence type="ECO:0000256" key="4">
    <source>
        <dbReference type="ARBA" id="ARBA00023163"/>
    </source>
</evidence>
<sequence length="461" mass="51136">MADLLLVEDEANARRILALGLELQGHRVTTCASPEEAEACMKSATFDVVLTDLRMDGRDAGLEVIRMSRILQPDARVLLLTAYASAETAVLAMKQGAFDYLTKPVSGEALAAAVERALFDAVDDRDDTALVATQAVPVADGVDDDGILIGESEVMQRVRQRLQRAGQSQFTVLVSGESGTGKELAARYVHACSTRSTGPFTPVHCGAIPEGLFESELFGYRKGAFTGAEADRVGLVEGTNGGTLFLDEIGDMPLSAQVKLLRVLQERRIRRVGDDRERDVDIRVIAATNRDLEEDVRQGHFREDLFFRLNVVPVHMPALRQRREDIPALARAIVRRWSEGRGRLSDSCLKRLMTLPFMGNVRELENLLQRMLALSDDYELDVPLLDEMYSGLQDNPQISLQAMHDADLNLDTWLEINERQLIDQALLKTGGNITRAAEELGISFRSLRYRLKKTGQGEDQE</sequence>
<evidence type="ECO:0000313" key="9">
    <source>
        <dbReference type="Proteomes" id="UP000005297"/>
    </source>
</evidence>
<dbReference type="InterPro" id="IPR002197">
    <property type="entry name" value="HTH_Fis"/>
</dbReference>
<dbReference type="Gene3D" id="3.40.50.2300">
    <property type="match status" value="1"/>
</dbReference>
<dbReference type="AlphaFoldDB" id="Q0EZM6"/>
<dbReference type="Pfam" id="PF00072">
    <property type="entry name" value="Response_reg"/>
    <property type="match status" value="1"/>
</dbReference>
<evidence type="ECO:0000256" key="3">
    <source>
        <dbReference type="ARBA" id="ARBA00023015"/>
    </source>
</evidence>